<gene>
    <name evidence="1" type="ORF">LCI18_002119</name>
</gene>
<dbReference type="Proteomes" id="UP000830768">
    <property type="component" value="Chromosome 2"/>
</dbReference>
<name>A0ACD3YQF2_FUSSC</name>
<dbReference type="EMBL" id="CP090031">
    <property type="protein sequence ID" value="UPK91184.1"/>
    <property type="molecule type" value="Genomic_DNA"/>
</dbReference>
<sequence>MKVAKYHFVADKRDNVRTREDCGFAPGRQWLELKEGEEYCFYIMKKNPNPNRENEKPFYRTIIDCGLHGGDNKEIDLSNLALGQVPTCYFNLPAVFIEKDSEVGCGSPFDNAKCDYLKSTPIS</sequence>
<evidence type="ECO:0000313" key="1">
    <source>
        <dbReference type="EMBL" id="UPK91184.1"/>
    </source>
</evidence>
<proteinExistence type="predicted"/>
<protein>
    <submittedName>
        <fullName evidence="1">Uncharacterized protein</fullName>
    </submittedName>
</protein>
<evidence type="ECO:0000313" key="2">
    <source>
        <dbReference type="Proteomes" id="UP000830768"/>
    </source>
</evidence>
<organism evidence="1 2">
    <name type="scientific">Fusarium solani subsp. cucurbitae</name>
    <name type="common">Neocosmosporum cucurbitae</name>
    <dbReference type="NCBI Taxonomy" id="2747967"/>
    <lineage>
        <taxon>Eukaryota</taxon>
        <taxon>Fungi</taxon>
        <taxon>Dikarya</taxon>
        <taxon>Ascomycota</taxon>
        <taxon>Pezizomycotina</taxon>
        <taxon>Sordariomycetes</taxon>
        <taxon>Hypocreomycetidae</taxon>
        <taxon>Hypocreales</taxon>
        <taxon>Nectriaceae</taxon>
        <taxon>Fusarium</taxon>
        <taxon>Fusarium solani species complex</taxon>
    </lineage>
</organism>
<accession>A0ACD3YQF2</accession>
<keyword evidence="2" id="KW-1185">Reference proteome</keyword>
<reference evidence="1" key="1">
    <citation type="submission" date="2021-11" db="EMBL/GenBank/DDBJ databases">
        <title>Fusarium solani-melongenae Genome sequencing and assembly.</title>
        <authorList>
            <person name="Xie S."/>
            <person name="Huang L."/>
            <person name="Zhang X."/>
        </authorList>
    </citation>
    <scope>NUCLEOTIDE SEQUENCE</scope>
    <source>
        <strain evidence="1">CRI 24-3</strain>
    </source>
</reference>